<organism evidence="1 2">
    <name type="scientific">Actinoplanes italicus</name>
    <dbReference type="NCBI Taxonomy" id="113567"/>
    <lineage>
        <taxon>Bacteria</taxon>
        <taxon>Bacillati</taxon>
        <taxon>Actinomycetota</taxon>
        <taxon>Actinomycetes</taxon>
        <taxon>Micromonosporales</taxon>
        <taxon>Micromonosporaceae</taxon>
        <taxon>Actinoplanes</taxon>
    </lineage>
</organism>
<dbReference type="AlphaFoldDB" id="A0A2T0JLA4"/>
<dbReference type="EMBL" id="PVMZ01000040">
    <property type="protein sequence ID" value="PRX08407.1"/>
    <property type="molecule type" value="Genomic_DNA"/>
</dbReference>
<proteinExistence type="predicted"/>
<evidence type="ECO:0000313" key="1">
    <source>
        <dbReference type="EMBL" id="PRX08407.1"/>
    </source>
</evidence>
<evidence type="ECO:0000313" key="2">
    <source>
        <dbReference type="Proteomes" id="UP000239415"/>
    </source>
</evidence>
<keyword evidence="2" id="KW-1185">Reference proteome</keyword>
<dbReference type="RefSeq" id="WP_170154293.1">
    <property type="nucleotide sequence ID" value="NZ_BOMO01000181.1"/>
</dbReference>
<sequence length="54" mass="6389">MMLDNRAVIQRRNDTDARRHYRHRFAEGKTTMEAMRARVGVVPRESYPQVSTAR</sequence>
<comment type="caution">
    <text evidence="1">The sequence shown here is derived from an EMBL/GenBank/DDBJ whole genome shotgun (WGS) entry which is preliminary data.</text>
</comment>
<gene>
    <name evidence="1" type="ORF">CLV67_1406</name>
</gene>
<reference evidence="1 2" key="1">
    <citation type="submission" date="2018-03" db="EMBL/GenBank/DDBJ databases">
        <title>Genomic Encyclopedia of Archaeal and Bacterial Type Strains, Phase II (KMG-II): from individual species to whole genera.</title>
        <authorList>
            <person name="Goeker M."/>
        </authorList>
    </citation>
    <scope>NUCLEOTIDE SEQUENCE [LARGE SCALE GENOMIC DNA]</scope>
    <source>
        <strain evidence="1 2">DSM 43146</strain>
    </source>
</reference>
<protein>
    <submittedName>
        <fullName evidence="1">Uncharacterized protein</fullName>
    </submittedName>
</protein>
<accession>A0A2T0JLA4</accession>
<dbReference type="Proteomes" id="UP000239415">
    <property type="component" value="Unassembled WGS sequence"/>
</dbReference>
<name>A0A2T0JLA4_9ACTN</name>